<name>A0A834YP22_TETSI</name>
<accession>A0A834YP22</accession>
<protein>
    <submittedName>
        <fullName evidence="2">Uncharacterized protein</fullName>
    </submittedName>
</protein>
<reference evidence="2 3" key="1">
    <citation type="submission" date="2020-04" db="EMBL/GenBank/DDBJ databases">
        <title>Plant Genome Project.</title>
        <authorList>
            <person name="Zhang R.-G."/>
        </authorList>
    </citation>
    <scope>NUCLEOTIDE SEQUENCE [LARGE SCALE GENOMIC DNA]</scope>
    <source>
        <strain evidence="2">YNK0</strain>
        <tissue evidence="2">Leaf</tissue>
    </source>
</reference>
<sequence>MDRDEHTKTRGRRRLAYEPLCLISAVASMEGYGPGGGVAGYGHVETLCCRSRTRIGSSPLGFSETKQSPPHLDLPKFPQESSSSQEDSLKQENGSSVCTVKLIPGHLENEEFNESEDVKDIEEEEVIWHLNESIRYSFSGMKEALGFTSHNMEILKQMDYSLEQRSNTKNNN</sequence>
<proteinExistence type="predicted"/>
<evidence type="ECO:0000256" key="1">
    <source>
        <dbReference type="SAM" id="MobiDB-lite"/>
    </source>
</evidence>
<dbReference type="EMBL" id="JABCRI010000016">
    <property type="protein sequence ID" value="KAF8391842.1"/>
    <property type="molecule type" value="Genomic_DNA"/>
</dbReference>
<dbReference type="AlphaFoldDB" id="A0A834YP22"/>
<dbReference type="Proteomes" id="UP000655225">
    <property type="component" value="Unassembled WGS sequence"/>
</dbReference>
<comment type="caution">
    <text evidence="2">The sequence shown here is derived from an EMBL/GenBank/DDBJ whole genome shotgun (WGS) entry which is preliminary data.</text>
</comment>
<organism evidence="2 3">
    <name type="scientific">Tetracentron sinense</name>
    <name type="common">Spur-leaf</name>
    <dbReference type="NCBI Taxonomy" id="13715"/>
    <lineage>
        <taxon>Eukaryota</taxon>
        <taxon>Viridiplantae</taxon>
        <taxon>Streptophyta</taxon>
        <taxon>Embryophyta</taxon>
        <taxon>Tracheophyta</taxon>
        <taxon>Spermatophyta</taxon>
        <taxon>Magnoliopsida</taxon>
        <taxon>Trochodendrales</taxon>
        <taxon>Trochodendraceae</taxon>
        <taxon>Tetracentron</taxon>
    </lineage>
</organism>
<feature type="compositionally biased region" description="Polar residues" evidence="1">
    <location>
        <begin position="79"/>
        <end position="95"/>
    </location>
</feature>
<evidence type="ECO:0000313" key="2">
    <source>
        <dbReference type="EMBL" id="KAF8391842.1"/>
    </source>
</evidence>
<evidence type="ECO:0000313" key="3">
    <source>
        <dbReference type="Proteomes" id="UP000655225"/>
    </source>
</evidence>
<gene>
    <name evidence="2" type="ORF">HHK36_022180</name>
</gene>
<feature type="region of interest" description="Disordered" evidence="1">
    <location>
        <begin position="59"/>
        <end position="95"/>
    </location>
</feature>
<keyword evidence="3" id="KW-1185">Reference proteome</keyword>